<accession>A0A226DFV2</accession>
<name>A0A226DFV2_FOLCA</name>
<keyword evidence="1" id="KW-0472">Membrane</keyword>
<proteinExistence type="predicted"/>
<evidence type="ECO:0000256" key="1">
    <source>
        <dbReference type="SAM" id="Phobius"/>
    </source>
</evidence>
<keyword evidence="2" id="KW-0732">Signal</keyword>
<dbReference type="Proteomes" id="UP000198287">
    <property type="component" value="Unassembled WGS sequence"/>
</dbReference>
<protein>
    <recommendedName>
        <fullName evidence="5">Protein sleepless</fullName>
    </recommendedName>
</protein>
<keyword evidence="1" id="KW-0812">Transmembrane</keyword>
<keyword evidence="4" id="KW-1185">Reference proteome</keyword>
<keyword evidence="1" id="KW-1133">Transmembrane helix</keyword>
<feature type="chain" id="PRO_5013053431" description="Protein sleepless" evidence="2">
    <location>
        <begin position="30"/>
        <end position="206"/>
    </location>
</feature>
<reference evidence="3 4" key="1">
    <citation type="submission" date="2015-12" db="EMBL/GenBank/DDBJ databases">
        <title>The genome of Folsomia candida.</title>
        <authorList>
            <person name="Faddeeva A."/>
            <person name="Derks M.F."/>
            <person name="Anvar Y."/>
            <person name="Smit S."/>
            <person name="Van Straalen N."/>
            <person name="Roelofs D."/>
        </authorList>
    </citation>
    <scope>NUCLEOTIDE SEQUENCE [LARGE SCALE GENOMIC DNA]</scope>
    <source>
        <strain evidence="3 4">VU population</strain>
        <tissue evidence="3">Whole body</tissue>
    </source>
</reference>
<evidence type="ECO:0000313" key="3">
    <source>
        <dbReference type="EMBL" id="OXA43734.1"/>
    </source>
</evidence>
<comment type="caution">
    <text evidence="3">The sequence shown here is derived from an EMBL/GenBank/DDBJ whole genome shotgun (WGS) entry which is preliminary data.</text>
</comment>
<feature type="transmembrane region" description="Helical" evidence="1">
    <location>
        <begin position="186"/>
        <end position="205"/>
    </location>
</feature>
<evidence type="ECO:0000313" key="4">
    <source>
        <dbReference type="Proteomes" id="UP000198287"/>
    </source>
</evidence>
<evidence type="ECO:0000256" key="2">
    <source>
        <dbReference type="SAM" id="SignalP"/>
    </source>
</evidence>
<evidence type="ECO:0008006" key="5">
    <source>
        <dbReference type="Google" id="ProtNLM"/>
    </source>
</evidence>
<dbReference type="AlphaFoldDB" id="A0A226DFV2"/>
<sequence length="206" mass="22734">MSQNFQVVRTTFSFGVLLLVVACFTPVRGLQCHTCMFVGGVLKDLKCKDVVHLTTTKATYRPCNNDGDALNEKEIITVKQMTPETQFKLGCLKTIIKTETGVDIMIRGCYGKEQGKKESSRYSDPNNFNNMCESPRPNFWKQLRDGPLANAKKPVDVTNAQLEVCLCSDADGCNGVMSTLLTLKKGGLLTLLSVMMVGVMAFIFVD</sequence>
<gene>
    <name evidence="3" type="ORF">Fcan01_21612</name>
</gene>
<feature type="signal peptide" evidence="2">
    <location>
        <begin position="1"/>
        <end position="29"/>
    </location>
</feature>
<dbReference type="EMBL" id="LNIX01000021">
    <property type="protein sequence ID" value="OXA43734.1"/>
    <property type="molecule type" value="Genomic_DNA"/>
</dbReference>
<organism evidence="3 4">
    <name type="scientific">Folsomia candida</name>
    <name type="common">Springtail</name>
    <dbReference type="NCBI Taxonomy" id="158441"/>
    <lineage>
        <taxon>Eukaryota</taxon>
        <taxon>Metazoa</taxon>
        <taxon>Ecdysozoa</taxon>
        <taxon>Arthropoda</taxon>
        <taxon>Hexapoda</taxon>
        <taxon>Collembola</taxon>
        <taxon>Entomobryomorpha</taxon>
        <taxon>Isotomoidea</taxon>
        <taxon>Isotomidae</taxon>
        <taxon>Proisotominae</taxon>
        <taxon>Folsomia</taxon>
    </lineage>
</organism>